<dbReference type="Gene3D" id="1.25.70.10">
    <property type="entry name" value="Transcription termination factor 3, mitochondrial"/>
    <property type="match status" value="1"/>
</dbReference>
<dbReference type="GO" id="GO:0003676">
    <property type="term" value="F:nucleic acid binding"/>
    <property type="evidence" value="ECO:0007669"/>
    <property type="project" value="InterPro"/>
</dbReference>
<keyword evidence="4" id="KW-1185">Reference proteome</keyword>
<gene>
    <name evidence="3" type="ORF">PHAECO_LOCUS6368</name>
</gene>
<sequence>MLKIISKLRISNTTFLRNFASFIEDGVTESHSSISSTSNGIRIMNNTSEETSLTERVKAPKKIELSEVSKYLRPGALSSMYINHSDTLQQLLKLGVKFYEIEKDPNAFKFILTLKFEEIMGHILFLKDIGIEPDTIGKIITKNPFLLREELNDLEVRINYLQYKKFTNEMVVRIIGNNAYWLTHSTQEIDERLGFFQHNFGLRGNQVRALATKCPKLITYSLDVVKEHIFMLKEEMGLTPVEIRKVILDKPKLLMCNRDKILKTFEYFHNIMKIPLERIIKEPYILTFRQSRLMERHLFLVKLDMAQYDPKKPNYVGLSTLVSGTDAYFSTEVAKSSVHLYNIFLKSL</sequence>
<dbReference type="OrthoDB" id="637682at2759"/>
<dbReference type="PANTHER" id="PTHR13068">
    <property type="entry name" value="CGI-12 PROTEIN-RELATED"/>
    <property type="match status" value="1"/>
</dbReference>
<dbReference type="GO" id="GO:0006390">
    <property type="term" value="P:mitochondrial transcription"/>
    <property type="evidence" value="ECO:0007669"/>
    <property type="project" value="TreeGrafter"/>
</dbReference>
<evidence type="ECO:0000256" key="2">
    <source>
        <dbReference type="ARBA" id="ARBA00022946"/>
    </source>
</evidence>
<name>A0A9P0GSY7_PHACE</name>
<protein>
    <recommendedName>
        <fullName evidence="5">Transcription termination factor 3, mitochondrial</fullName>
    </recommendedName>
</protein>
<evidence type="ECO:0000313" key="4">
    <source>
        <dbReference type="Proteomes" id="UP001153737"/>
    </source>
</evidence>
<proteinExistence type="inferred from homology"/>
<evidence type="ECO:0000256" key="1">
    <source>
        <dbReference type="ARBA" id="ARBA00007692"/>
    </source>
</evidence>
<organism evidence="3 4">
    <name type="scientific">Phaedon cochleariae</name>
    <name type="common">Mustard beetle</name>
    <dbReference type="NCBI Taxonomy" id="80249"/>
    <lineage>
        <taxon>Eukaryota</taxon>
        <taxon>Metazoa</taxon>
        <taxon>Ecdysozoa</taxon>
        <taxon>Arthropoda</taxon>
        <taxon>Hexapoda</taxon>
        <taxon>Insecta</taxon>
        <taxon>Pterygota</taxon>
        <taxon>Neoptera</taxon>
        <taxon>Endopterygota</taxon>
        <taxon>Coleoptera</taxon>
        <taxon>Polyphaga</taxon>
        <taxon>Cucujiformia</taxon>
        <taxon>Chrysomeloidea</taxon>
        <taxon>Chrysomelidae</taxon>
        <taxon>Chrysomelinae</taxon>
        <taxon>Chrysomelini</taxon>
        <taxon>Phaedon</taxon>
    </lineage>
</organism>
<dbReference type="InterPro" id="IPR038538">
    <property type="entry name" value="MTERF_sf"/>
</dbReference>
<accession>A0A9P0GSY7</accession>
<dbReference type="GO" id="GO:0005739">
    <property type="term" value="C:mitochondrion"/>
    <property type="evidence" value="ECO:0007669"/>
    <property type="project" value="TreeGrafter"/>
</dbReference>
<dbReference type="AlphaFoldDB" id="A0A9P0GSY7"/>
<comment type="similarity">
    <text evidence="1">Belongs to the mTERF family.</text>
</comment>
<dbReference type="InterPro" id="IPR003690">
    <property type="entry name" value="MTERF"/>
</dbReference>
<reference evidence="3" key="1">
    <citation type="submission" date="2022-01" db="EMBL/GenBank/DDBJ databases">
        <authorList>
            <person name="King R."/>
        </authorList>
    </citation>
    <scope>NUCLEOTIDE SEQUENCE</scope>
</reference>
<keyword evidence="2" id="KW-0809">Transit peptide</keyword>
<dbReference type="PANTHER" id="PTHR13068:SF112">
    <property type="entry name" value="TRANSCRIPTION TERMINATION FACTOR 3, MITOCHONDRIAL"/>
    <property type="match status" value="1"/>
</dbReference>
<dbReference type="GO" id="GO:0061668">
    <property type="term" value="P:mitochondrial ribosome assembly"/>
    <property type="evidence" value="ECO:0007669"/>
    <property type="project" value="TreeGrafter"/>
</dbReference>
<reference evidence="3" key="2">
    <citation type="submission" date="2022-10" db="EMBL/GenBank/DDBJ databases">
        <authorList>
            <consortium name="ENA_rothamsted_submissions"/>
            <consortium name="culmorum"/>
            <person name="King R."/>
        </authorList>
    </citation>
    <scope>NUCLEOTIDE SEQUENCE</scope>
</reference>
<dbReference type="Pfam" id="PF02536">
    <property type="entry name" value="mTERF"/>
    <property type="match status" value="1"/>
</dbReference>
<dbReference type="EMBL" id="OU896708">
    <property type="protein sequence ID" value="CAH1155257.1"/>
    <property type="molecule type" value="Genomic_DNA"/>
</dbReference>
<evidence type="ECO:0000313" key="3">
    <source>
        <dbReference type="EMBL" id="CAH1155257.1"/>
    </source>
</evidence>
<dbReference type="SMART" id="SM00733">
    <property type="entry name" value="Mterf"/>
    <property type="match status" value="6"/>
</dbReference>
<dbReference type="Proteomes" id="UP001153737">
    <property type="component" value="Chromosome 2"/>
</dbReference>
<evidence type="ECO:0008006" key="5">
    <source>
        <dbReference type="Google" id="ProtNLM"/>
    </source>
</evidence>